<protein>
    <submittedName>
        <fullName evidence="2">Uncharacterized protein</fullName>
    </submittedName>
</protein>
<comment type="caution">
    <text evidence="2">The sequence shown here is derived from an EMBL/GenBank/DDBJ whole genome shotgun (WGS) entry which is preliminary data.</text>
</comment>
<name>A0A4Y9ZWM8_9AGAM</name>
<gene>
    <name evidence="2" type="ORF">EWM64_g5560</name>
</gene>
<sequence>MPLNIAEATYLLPPPEATLSSTDLIASHALALQKRQKDLQRLHSCIYEAHLQAACKFELEHECMIRDYDFHHGELVLVRNSVYSTSHSWKTKPCYLGPYLVLSRNKGRAYLLCELDSTLFDHPTAAYRIVPYFAHTILDHPPLEDFLDVSIKQFERLLTSTVTDPDDKTAGSNLSDFDKSCSSLPTASSAHSTSKED</sequence>
<feature type="compositionally biased region" description="Polar residues" evidence="1">
    <location>
        <begin position="170"/>
        <end position="197"/>
    </location>
</feature>
<keyword evidence="3" id="KW-1185">Reference proteome</keyword>
<proteinExistence type="predicted"/>
<reference evidence="2 3" key="1">
    <citation type="submission" date="2019-02" db="EMBL/GenBank/DDBJ databases">
        <title>Genome sequencing of the rare red list fungi Hericium alpestre (H. flagellum).</title>
        <authorList>
            <person name="Buettner E."/>
            <person name="Kellner H."/>
        </authorList>
    </citation>
    <scope>NUCLEOTIDE SEQUENCE [LARGE SCALE GENOMIC DNA]</scope>
    <source>
        <strain evidence="2 3">DSM 108284</strain>
    </source>
</reference>
<dbReference type="EMBL" id="SFCI01000678">
    <property type="protein sequence ID" value="TFY78453.1"/>
    <property type="molecule type" value="Genomic_DNA"/>
</dbReference>
<accession>A0A4Y9ZWM8</accession>
<dbReference type="STRING" id="135208.A0A4Y9ZWM8"/>
<dbReference type="OrthoDB" id="446925at2759"/>
<feature type="region of interest" description="Disordered" evidence="1">
    <location>
        <begin position="164"/>
        <end position="197"/>
    </location>
</feature>
<dbReference type="AlphaFoldDB" id="A0A4Y9ZWM8"/>
<evidence type="ECO:0000256" key="1">
    <source>
        <dbReference type="SAM" id="MobiDB-lite"/>
    </source>
</evidence>
<evidence type="ECO:0000313" key="3">
    <source>
        <dbReference type="Proteomes" id="UP000298061"/>
    </source>
</evidence>
<organism evidence="2 3">
    <name type="scientific">Hericium alpestre</name>
    <dbReference type="NCBI Taxonomy" id="135208"/>
    <lineage>
        <taxon>Eukaryota</taxon>
        <taxon>Fungi</taxon>
        <taxon>Dikarya</taxon>
        <taxon>Basidiomycota</taxon>
        <taxon>Agaricomycotina</taxon>
        <taxon>Agaricomycetes</taxon>
        <taxon>Russulales</taxon>
        <taxon>Hericiaceae</taxon>
        <taxon>Hericium</taxon>
    </lineage>
</organism>
<dbReference type="Proteomes" id="UP000298061">
    <property type="component" value="Unassembled WGS sequence"/>
</dbReference>
<evidence type="ECO:0000313" key="2">
    <source>
        <dbReference type="EMBL" id="TFY78453.1"/>
    </source>
</evidence>